<feature type="transmembrane region" description="Helical" evidence="20">
    <location>
        <begin position="274"/>
        <end position="296"/>
    </location>
</feature>
<evidence type="ECO:0000256" key="19">
    <source>
        <dbReference type="SAM" id="MobiDB-lite"/>
    </source>
</evidence>
<reference evidence="22 23" key="1">
    <citation type="journal article" date="2024" name="Commun. Biol.">
        <title>Comparative genomic analysis of thermophilic fungi reveals convergent evolutionary adaptations and gene losses.</title>
        <authorList>
            <person name="Steindorff A.S."/>
            <person name="Aguilar-Pontes M.V."/>
            <person name="Robinson A.J."/>
            <person name="Andreopoulos B."/>
            <person name="LaButti K."/>
            <person name="Kuo A."/>
            <person name="Mondo S."/>
            <person name="Riley R."/>
            <person name="Otillar R."/>
            <person name="Haridas S."/>
            <person name="Lipzen A."/>
            <person name="Grimwood J."/>
            <person name="Schmutz J."/>
            <person name="Clum A."/>
            <person name="Reid I.D."/>
            <person name="Moisan M.C."/>
            <person name="Butler G."/>
            <person name="Nguyen T.T.M."/>
            <person name="Dewar K."/>
            <person name="Conant G."/>
            <person name="Drula E."/>
            <person name="Henrissat B."/>
            <person name="Hansel C."/>
            <person name="Singer S."/>
            <person name="Hutchinson M.I."/>
            <person name="de Vries R.P."/>
            <person name="Natvig D.O."/>
            <person name="Powell A.J."/>
            <person name="Tsang A."/>
            <person name="Grigoriev I.V."/>
        </authorList>
    </citation>
    <scope>NUCLEOTIDE SEQUENCE [LARGE SCALE GENOMIC DNA]</scope>
    <source>
        <strain evidence="22 23">CBS 494.80</strain>
    </source>
</reference>
<feature type="region of interest" description="Disordered" evidence="19">
    <location>
        <begin position="1"/>
        <end position="48"/>
    </location>
</feature>
<evidence type="ECO:0000313" key="23">
    <source>
        <dbReference type="Proteomes" id="UP001595075"/>
    </source>
</evidence>
<dbReference type="InterPro" id="IPR052187">
    <property type="entry name" value="MFSD1"/>
</dbReference>
<dbReference type="InterPro" id="IPR036259">
    <property type="entry name" value="MFS_trans_sf"/>
</dbReference>
<comment type="catalytic activity">
    <reaction evidence="7">
        <text>L-alpha-aminoacyl-L-lysine(out) = L-alpha-aminoacyl-L-lysine(in)</text>
        <dbReference type="Rhea" id="RHEA:79383"/>
        <dbReference type="ChEBI" id="CHEBI:229966"/>
    </reaction>
</comment>
<keyword evidence="20" id="KW-1133">Transmembrane helix</keyword>
<sequence>MSEPTLVKKPSLDVVTSEVPPSKSESTSIEEKPVSTGLASSGSSSGKKPVPLSFKIASILLVSMIGFGGNWSSGITGAMKTKLKKGLKINNTEYALLDASEDFMKTALVLVSGVVTDRIGGAQAILYGNVIYTIGSVLAAAATTVRSYQFLIFGQVVLAFGNIATQVAQYKIFSSWFPPGHGFASTLALELAIGKIGSFVGKSTSNIIAENLGDFSWVYWIAVAMNVFTNVITLVFYFFTKYCENRFQDMSDPATGEILTEKNKKFELKRIAELPWIFWFVMLFSLVETSGVSVFSANATELAELRFDVDSITAGWYTSVLQYAGFFLVPLIGIFIDLYGNRLTLMVFTGVLLMAAMCLVNWSVTPEGTAAAFGLYAVAYCFGPTLIIDSIRTSIWSQSVFGSAYGLKVTMNNAQNIIIRVMTGVLQDDSPKYNPYKKVTPVYLFLAICSFVVAVAMLAVFFVSREKGWSLYVDIARLQWTRKERTNNGERMVERRKEVGFDSVEERIARGDVGLSGEEEVVSESVDRERQRMKMISRGACGILALWVMGSWAAYFWGVATGNNS</sequence>
<gene>
    <name evidence="22" type="ORF">VTL71DRAFT_12014</name>
</gene>
<feature type="transmembrane region" description="Helical" evidence="20">
    <location>
        <begin position="370"/>
        <end position="388"/>
    </location>
</feature>
<evidence type="ECO:0000256" key="2">
    <source>
        <dbReference type="ARBA" id="ARBA00044876"/>
    </source>
</evidence>
<feature type="transmembrane region" description="Helical" evidence="20">
    <location>
        <begin position="124"/>
        <end position="142"/>
    </location>
</feature>
<proteinExistence type="predicted"/>
<protein>
    <recommendedName>
        <fullName evidence="15">Lysosomal dipeptide transporter MFSD1</fullName>
    </recommendedName>
    <alternativeName>
        <fullName evidence="16">Major facilitator superfamily domain-containing protein 1</fullName>
    </alternativeName>
</protein>
<comment type="catalytic activity">
    <reaction evidence="14">
        <text>L-lysyl-glycine(out) = L-lysyl-glycine(in)</text>
        <dbReference type="Rhea" id="RHEA:79407"/>
        <dbReference type="ChEBI" id="CHEBI:191202"/>
    </reaction>
</comment>
<keyword evidence="20" id="KW-0812">Transmembrane</keyword>
<evidence type="ECO:0000256" key="15">
    <source>
        <dbReference type="ARBA" id="ARBA00044985"/>
    </source>
</evidence>
<evidence type="ECO:0000313" key="22">
    <source>
        <dbReference type="EMBL" id="KAL2072671.1"/>
    </source>
</evidence>
<accession>A0ABR4CRS4</accession>
<evidence type="ECO:0000256" key="12">
    <source>
        <dbReference type="ARBA" id="ARBA00044912"/>
    </source>
</evidence>
<feature type="transmembrane region" description="Helical" evidence="20">
    <location>
        <begin position="442"/>
        <end position="463"/>
    </location>
</feature>
<feature type="transmembrane region" description="Helical" evidence="20">
    <location>
        <begin position="148"/>
        <end position="168"/>
    </location>
</feature>
<dbReference type="Proteomes" id="UP001595075">
    <property type="component" value="Unassembled WGS sequence"/>
</dbReference>
<dbReference type="InterPro" id="IPR020846">
    <property type="entry name" value="MFS_dom"/>
</dbReference>
<evidence type="ECO:0000256" key="3">
    <source>
        <dbReference type="ARBA" id="ARBA00044878"/>
    </source>
</evidence>
<comment type="function">
    <text evidence="17">Lysosomal dipeptide uniporter that selectively exports lysine, arginine or histidine-containing dipeptides with a net positive charge from the lysosome lumen into the cytosol. Could play a role in a specific type of protein O-glycosylation indirectly regulating macrophages migration and tissue invasion. Also essential for liver homeostasis.</text>
</comment>
<dbReference type="PANTHER" id="PTHR23512">
    <property type="entry name" value="MAJOR FACILITATOR SUPERFAMILY DOMAIN-CONTAINING PROTEIN 1"/>
    <property type="match status" value="1"/>
</dbReference>
<comment type="subcellular location">
    <subcellularLocation>
        <location evidence="1">Membrane</location>
        <topology evidence="1">Multi-pass membrane protein</topology>
    </subcellularLocation>
</comment>
<comment type="catalytic activity">
    <reaction evidence="3">
        <text>L-histidyl-glycine(out) = L-histidyl-glycine(in)</text>
        <dbReference type="Rhea" id="RHEA:79395"/>
        <dbReference type="ChEBI" id="CHEBI:229957"/>
    </reaction>
</comment>
<evidence type="ECO:0000256" key="5">
    <source>
        <dbReference type="ARBA" id="ARBA00044884"/>
    </source>
</evidence>
<evidence type="ECO:0000256" key="20">
    <source>
        <dbReference type="SAM" id="Phobius"/>
    </source>
</evidence>
<feature type="transmembrane region" description="Helical" evidence="20">
    <location>
        <begin position="217"/>
        <end position="240"/>
    </location>
</feature>
<feature type="transmembrane region" description="Helical" evidence="20">
    <location>
        <begin position="56"/>
        <end position="79"/>
    </location>
</feature>
<evidence type="ECO:0000256" key="17">
    <source>
        <dbReference type="ARBA" id="ARBA00045709"/>
    </source>
</evidence>
<feature type="transmembrane region" description="Helical" evidence="20">
    <location>
        <begin position="400"/>
        <end position="422"/>
    </location>
</feature>
<comment type="catalytic activity">
    <reaction evidence="10">
        <text>L-lysyl-L-lysine(out) = L-lysyl-L-lysine(in)</text>
        <dbReference type="Rhea" id="RHEA:79403"/>
        <dbReference type="ChEBI" id="CHEBI:229956"/>
    </reaction>
</comment>
<dbReference type="EMBL" id="JAZHXI010000004">
    <property type="protein sequence ID" value="KAL2072671.1"/>
    <property type="molecule type" value="Genomic_DNA"/>
</dbReference>
<keyword evidence="23" id="KW-1185">Reference proteome</keyword>
<evidence type="ECO:0000256" key="8">
    <source>
        <dbReference type="ARBA" id="ARBA00044898"/>
    </source>
</evidence>
<evidence type="ECO:0000256" key="7">
    <source>
        <dbReference type="ARBA" id="ARBA00044893"/>
    </source>
</evidence>
<evidence type="ECO:0000256" key="6">
    <source>
        <dbReference type="ARBA" id="ARBA00044891"/>
    </source>
</evidence>
<evidence type="ECO:0000256" key="14">
    <source>
        <dbReference type="ARBA" id="ARBA00044924"/>
    </source>
</evidence>
<dbReference type="SUPFAM" id="SSF103473">
    <property type="entry name" value="MFS general substrate transporter"/>
    <property type="match status" value="1"/>
</dbReference>
<evidence type="ECO:0000256" key="4">
    <source>
        <dbReference type="ARBA" id="ARBA00044881"/>
    </source>
</evidence>
<comment type="catalytic activity">
    <reaction evidence="9">
        <text>L-arginyl-L-alpha-amino acid(out) = L-arginyl-L-alpha-amino acid(in)</text>
        <dbReference type="Rhea" id="RHEA:79371"/>
        <dbReference type="ChEBI" id="CHEBI:84315"/>
    </reaction>
</comment>
<feature type="domain" description="Major facilitator superfamily (MFS) profile" evidence="21">
    <location>
        <begin position="58"/>
        <end position="467"/>
    </location>
</feature>
<dbReference type="PANTHER" id="PTHR23512:SF12">
    <property type="entry name" value="TRANSPORTER, PUTATIVE (AFU_ORTHOLOGUE AFUA_4G00260)-RELATED"/>
    <property type="match status" value="1"/>
</dbReference>
<dbReference type="Gene3D" id="1.20.1250.20">
    <property type="entry name" value="MFS general substrate transporter like domains"/>
    <property type="match status" value="2"/>
</dbReference>
<evidence type="ECO:0000256" key="16">
    <source>
        <dbReference type="ARBA" id="ARBA00045018"/>
    </source>
</evidence>
<feature type="compositionally biased region" description="Low complexity" evidence="19">
    <location>
        <begin position="34"/>
        <end position="48"/>
    </location>
</feature>
<evidence type="ECO:0000256" key="9">
    <source>
        <dbReference type="ARBA" id="ARBA00044899"/>
    </source>
</evidence>
<comment type="catalytic activity">
    <reaction evidence="8">
        <text>L-aspartyl-L-lysine(out) = L-aspartyl-L-lysine(in)</text>
        <dbReference type="Rhea" id="RHEA:79411"/>
        <dbReference type="ChEBI" id="CHEBI:229953"/>
    </reaction>
</comment>
<dbReference type="InterPro" id="IPR011701">
    <property type="entry name" value="MFS"/>
</dbReference>
<dbReference type="Pfam" id="PF07690">
    <property type="entry name" value="MFS_1"/>
    <property type="match status" value="1"/>
</dbReference>
<evidence type="ECO:0000256" key="11">
    <source>
        <dbReference type="ARBA" id="ARBA00044903"/>
    </source>
</evidence>
<comment type="caution">
    <text evidence="22">The sequence shown here is derived from an EMBL/GenBank/DDBJ whole genome shotgun (WGS) entry which is preliminary data.</text>
</comment>
<evidence type="ECO:0000259" key="21">
    <source>
        <dbReference type="PROSITE" id="PS50850"/>
    </source>
</evidence>
<comment type="catalytic activity">
    <reaction evidence="2">
        <text>L-lysyl-L-alanine(out) = L-lysyl-L-alanine(in)</text>
        <dbReference type="Rhea" id="RHEA:79399"/>
        <dbReference type="ChEBI" id="CHEBI:229954"/>
    </reaction>
</comment>
<comment type="catalytic activity">
    <reaction evidence="5">
        <text>L-alpha-aminoacyl-L-histidine(out) = L-alpha-aminoacyl-L-histidine(in)</text>
        <dbReference type="Rhea" id="RHEA:79375"/>
        <dbReference type="ChEBI" id="CHEBI:229967"/>
    </reaction>
</comment>
<name>A0ABR4CRS4_9HELO</name>
<comment type="catalytic activity">
    <reaction evidence="12">
        <text>L-histidyl-L-alpha-amino acid(out) = L-histidyl-L-alpha-amino acid(in)</text>
        <dbReference type="Rhea" id="RHEA:79379"/>
        <dbReference type="ChEBI" id="CHEBI:229964"/>
    </reaction>
</comment>
<keyword evidence="20" id="KW-0472">Membrane</keyword>
<comment type="catalytic activity">
    <reaction evidence="4">
        <text>L-alpha-aminoacyl-L-arginine(out) = L-alpha-aminoacyl-L-arginine(in)</text>
        <dbReference type="Rhea" id="RHEA:79367"/>
        <dbReference type="ChEBI" id="CHEBI:229968"/>
    </reaction>
</comment>
<comment type="subunit">
    <text evidence="18">Homodimer. Interacts with lysosomal protein GLMP (via lumenal domain); the interaction starts while both proteins are still in the endoplasmic reticulum and is required for stabilization of MFSD1 in lysosomes but has no direct effect on its targeting to lysosomes or transporter activity.</text>
</comment>
<feature type="transmembrane region" description="Helical" evidence="20">
    <location>
        <begin position="540"/>
        <end position="560"/>
    </location>
</feature>
<evidence type="ECO:0000256" key="13">
    <source>
        <dbReference type="ARBA" id="ARBA00044919"/>
    </source>
</evidence>
<dbReference type="PROSITE" id="PS50850">
    <property type="entry name" value="MFS"/>
    <property type="match status" value="1"/>
</dbReference>
<comment type="catalytic activity">
    <reaction evidence="13">
        <text>L-alanyl-L-lysine(out) = L-alanyl-L-lysine(in)</text>
        <dbReference type="Rhea" id="RHEA:79415"/>
        <dbReference type="ChEBI" id="CHEBI:192470"/>
    </reaction>
</comment>
<feature type="transmembrane region" description="Helical" evidence="20">
    <location>
        <begin position="316"/>
        <end position="336"/>
    </location>
</feature>
<evidence type="ECO:0000256" key="10">
    <source>
        <dbReference type="ARBA" id="ARBA00044900"/>
    </source>
</evidence>
<organism evidence="22 23">
    <name type="scientific">Oculimacula yallundae</name>
    <dbReference type="NCBI Taxonomy" id="86028"/>
    <lineage>
        <taxon>Eukaryota</taxon>
        <taxon>Fungi</taxon>
        <taxon>Dikarya</taxon>
        <taxon>Ascomycota</taxon>
        <taxon>Pezizomycotina</taxon>
        <taxon>Leotiomycetes</taxon>
        <taxon>Helotiales</taxon>
        <taxon>Ploettnerulaceae</taxon>
        <taxon>Oculimacula</taxon>
    </lineage>
</organism>
<evidence type="ECO:0000256" key="1">
    <source>
        <dbReference type="ARBA" id="ARBA00004141"/>
    </source>
</evidence>
<comment type="catalytic activity">
    <reaction evidence="6">
        <text>L-lysyl-L-alpha-amino acid(out) = L-lysyl-L-alpha-amino acid(in)</text>
        <dbReference type="Rhea" id="RHEA:79387"/>
        <dbReference type="ChEBI" id="CHEBI:229965"/>
    </reaction>
</comment>
<feature type="transmembrane region" description="Helical" evidence="20">
    <location>
        <begin position="343"/>
        <end position="364"/>
    </location>
</feature>
<comment type="catalytic activity">
    <reaction evidence="11">
        <text>L-arginyl-glycine(out) = L-arginyl-glycine(in)</text>
        <dbReference type="Rhea" id="RHEA:79391"/>
        <dbReference type="ChEBI" id="CHEBI:229955"/>
    </reaction>
</comment>
<evidence type="ECO:0000256" key="18">
    <source>
        <dbReference type="ARBA" id="ARBA00046376"/>
    </source>
</evidence>